<evidence type="ECO:0000313" key="11">
    <source>
        <dbReference type="EMBL" id="QPP10943.1"/>
    </source>
</evidence>
<keyword evidence="3 8" id="KW-0444">Lipid biosynthesis</keyword>
<protein>
    <recommendedName>
        <fullName evidence="2 8">Biotin carboxyl carrier protein of acetyl-CoA carboxylase</fullName>
    </recommendedName>
</protein>
<dbReference type="Pfam" id="PF00364">
    <property type="entry name" value="Biotin_lipoyl"/>
    <property type="match status" value="1"/>
</dbReference>
<dbReference type="AlphaFoldDB" id="A0A7T1WU48"/>
<feature type="compositionally biased region" description="Low complexity" evidence="9">
    <location>
        <begin position="1"/>
        <end position="13"/>
    </location>
</feature>
<sequence>MDTATGTATGTATDTERAAQAKQDELLRSVCARVAQLAESSQTGPRVIRMSVSGISVEVEWPEPGQLDTVVAPVAIPDGSGPDPTEESDLHHVCAPTVGRFYHCPNPGARPFVTVGDRVEEGQQVGILEAMKLMMPIHAEVTGIVEEILVPDTASVEFGEPLLAVSPAGGEE</sequence>
<feature type="domain" description="Lipoyl-binding" evidence="10">
    <location>
        <begin position="90"/>
        <end position="166"/>
    </location>
</feature>
<dbReference type="InterPro" id="IPR001249">
    <property type="entry name" value="AcCoA_biotinCC"/>
</dbReference>
<keyword evidence="6 8" id="KW-0275">Fatty acid biosynthesis</keyword>
<dbReference type="PANTHER" id="PTHR45266">
    <property type="entry name" value="OXALOACETATE DECARBOXYLASE ALPHA CHAIN"/>
    <property type="match status" value="1"/>
</dbReference>
<keyword evidence="5 8" id="KW-0443">Lipid metabolism</keyword>
<dbReference type="GO" id="GO:0009317">
    <property type="term" value="C:acetyl-CoA carboxylase complex"/>
    <property type="evidence" value="ECO:0007669"/>
    <property type="project" value="InterPro"/>
</dbReference>
<evidence type="ECO:0000256" key="7">
    <source>
        <dbReference type="ARBA" id="ARBA00023267"/>
    </source>
</evidence>
<evidence type="ECO:0000256" key="6">
    <source>
        <dbReference type="ARBA" id="ARBA00023160"/>
    </source>
</evidence>
<comment type="pathway">
    <text evidence="1 8">Lipid metabolism; fatty acid biosynthesis.</text>
</comment>
<dbReference type="GO" id="GO:0003989">
    <property type="term" value="F:acetyl-CoA carboxylase activity"/>
    <property type="evidence" value="ECO:0007669"/>
    <property type="project" value="InterPro"/>
</dbReference>
<dbReference type="UniPathway" id="UPA00094"/>
<name>A0A7T1WU48_9ACTN</name>
<dbReference type="InterPro" id="IPR011053">
    <property type="entry name" value="Single_hybrid_motif"/>
</dbReference>
<dbReference type="KEGG" id="sbat:G4Z16_23900"/>
<evidence type="ECO:0000256" key="5">
    <source>
        <dbReference type="ARBA" id="ARBA00023098"/>
    </source>
</evidence>
<dbReference type="EMBL" id="CP048882">
    <property type="protein sequence ID" value="QPP10943.1"/>
    <property type="molecule type" value="Genomic_DNA"/>
</dbReference>
<dbReference type="InterPro" id="IPR000089">
    <property type="entry name" value="Biotin_lipoyl"/>
</dbReference>
<gene>
    <name evidence="11" type="ORF">G4Z16_23900</name>
</gene>
<evidence type="ECO:0000256" key="9">
    <source>
        <dbReference type="SAM" id="MobiDB-lite"/>
    </source>
</evidence>
<evidence type="ECO:0000313" key="12">
    <source>
        <dbReference type="Proteomes" id="UP000595046"/>
    </source>
</evidence>
<dbReference type="PRINTS" id="PR01071">
    <property type="entry name" value="ACOABIOTINCC"/>
</dbReference>
<evidence type="ECO:0000256" key="8">
    <source>
        <dbReference type="RuleBase" id="RU364072"/>
    </source>
</evidence>
<accession>A0A7T1WU48</accession>
<keyword evidence="7 8" id="KW-0092">Biotin</keyword>
<proteinExistence type="predicted"/>
<dbReference type="PANTHER" id="PTHR45266:SF3">
    <property type="entry name" value="OXALOACETATE DECARBOXYLASE ALPHA CHAIN"/>
    <property type="match status" value="1"/>
</dbReference>
<dbReference type="GO" id="GO:0006633">
    <property type="term" value="P:fatty acid biosynthetic process"/>
    <property type="evidence" value="ECO:0007669"/>
    <property type="project" value="UniProtKB-UniPathway"/>
</dbReference>
<evidence type="ECO:0000256" key="3">
    <source>
        <dbReference type="ARBA" id="ARBA00022516"/>
    </source>
</evidence>
<dbReference type="CDD" id="cd06850">
    <property type="entry name" value="biotinyl_domain"/>
    <property type="match status" value="1"/>
</dbReference>
<dbReference type="Gene3D" id="2.40.50.100">
    <property type="match status" value="1"/>
</dbReference>
<keyword evidence="4 8" id="KW-0276">Fatty acid metabolism</keyword>
<dbReference type="Proteomes" id="UP000595046">
    <property type="component" value="Chromosome"/>
</dbReference>
<organism evidence="11 12">
    <name type="scientific">Streptomyces bathyalis</name>
    <dbReference type="NCBI Taxonomy" id="2710756"/>
    <lineage>
        <taxon>Bacteria</taxon>
        <taxon>Bacillati</taxon>
        <taxon>Actinomycetota</taxon>
        <taxon>Actinomycetes</taxon>
        <taxon>Kitasatosporales</taxon>
        <taxon>Streptomycetaceae</taxon>
        <taxon>Streptomyces</taxon>
    </lineage>
</organism>
<evidence type="ECO:0000256" key="2">
    <source>
        <dbReference type="ARBA" id="ARBA00017562"/>
    </source>
</evidence>
<feature type="region of interest" description="Disordered" evidence="9">
    <location>
        <begin position="1"/>
        <end position="21"/>
    </location>
</feature>
<comment type="function">
    <text evidence="8">This protein is a component of the acetyl coenzyme A carboxylase complex; first, biotin carboxylase catalyzes the carboxylation of the carrier protein and then the transcarboxylase transfers the carboxyl group to form malonyl-CoA.</text>
</comment>
<dbReference type="PROSITE" id="PS00188">
    <property type="entry name" value="BIOTIN"/>
    <property type="match status" value="1"/>
</dbReference>
<keyword evidence="12" id="KW-1185">Reference proteome</keyword>
<reference evidence="12" key="1">
    <citation type="submission" date="2020-02" db="EMBL/GenBank/DDBJ databases">
        <title>Streptomyces sp. ASO4wet.</title>
        <authorList>
            <person name="Risdian C."/>
            <person name="Landwehr W."/>
            <person name="Schupp P."/>
            <person name="Wink J."/>
        </authorList>
    </citation>
    <scope>NUCLEOTIDE SEQUENCE [LARGE SCALE GENOMIC DNA]</scope>
    <source>
        <strain evidence="12">ASO4wet</strain>
    </source>
</reference>
<dbReference type="SUPFAM" id="SSF51230">
    <property type="entry name" value="Single hybrid motif"/>
    <property type="match status" value="1"/>
</dbReference>
<dbReference type="InterPro" id="IPR001882">
    <property type="entry name" value="Biotin_BS"/>
</dbReference>
<dbReference type="InterPro" id="IPR050709">
    <property type="entry name" value="Biotin_Carboxyl_Carrier/Decarb"/>
</dbReference>
<evidence type="ECO:0000259" key="10">
    <source>
        <dbReference type="PROSITE" id="PS50968"/>
    </source>
</evidence>
<dbReference type="PROSITE" id="PS50968">
    <property type="entry name" value="BIOTINYL_LIPOYL"/>
    <property type="match status" value="1"/>
</dbReference>
<evidence type="ECO:0000256" key="1">
    <source>
        <dbReference type="ARBA" id="ARBA00005194"/>
    </source>
</evidence>
<evidence type="ECO:0000256" key="4">
    <source>
        <dbReference type="ARBA" id="ARBA00022832"/>
    </source>
</evidence>